<dbReference type="GO" id="GO:0015031">
    <property type="term" value="P:protein transport"/>
    <property type="evidence" value="ECO:0007669"/>
    <property type="project" value="UniProtKB-KW"/>
</dbReference>
<accession>A0AAD1T9I0</accession>
<dbReference type="InterPro" id="IPR036259">
    <property type="entry name" value="MFS_trans_sf"/>
</dbReference>
<sequence>MRGLDDPQHAARLHNSPLSYRSVYTCQKVFLLDSFNKMDPFRAQQLAAELEVEMMADMYNRMTGACHKKCVPPHYKEAELSKGESVCLDRCVSKYLDIHERMGKKLTELSMQDEELMRKMQQAVSALYTRSHKISACFPSDLFSITSALFVMAPSLQTAFRRRWWIACTAVLENLFFSAVLFGWGSLLIMLQREGFYSHLCTETNSSSDEPLFNSTEAANSSSPQPWLTCTAQEEMLNLGFTIGSFLLSATTLPLGILMDRYGPRPLRLVGSFCFALSCALIALAGYDHSVLAPLIFLALSLNGFGGICLTFTSLTLPNMFGSLRSTMMSLMIGSYASSAITFPALKLIYEAGVSFVGIMLGWSALACLIFLNCLINWPKESIPSPEETAYKKKVTVHTTALDHKVTGDQAYTHVTSVGQRLSRIGQSEQEHLSSEDLTKSEKSNAPSPTFLQSVRSPIFLFSLITMMMTQLRIIFFMASMNKMLEYLVIEHQDNSDKDIRVEITSTVGLYSSVFGVMQLLCLFTCPFIGFVMDWKMKEGDERSKTIQKLTNATRAFIFTNILLIGFGITCLIHNLQMQFLSFVLHTMVRGFIHSACGGLYAAVFPSGHFGTLTGLQSLLSAVFALLQEPLYRIMLGQLDGNPFWVNLTLLIFSFTGFILPGYLLFYRRRLIHLQDGEKQNKDPAAIQLNEKNHPNGITECDTTA</sequence>
<evidence type="ECO:0000313" key="28">
    <source>
        <dbReference type="EMBL" id="CAH2321497.1"/>
    </source>
</evidence>
<dbReference type="SUPFAM" id="SSF144122">
    <property type="entry name" value="Tim10-like"/>
    <property type="match status" value="1"/>
</dbReference>
<evidence type="ECO:0000256" key="8">
    <source>
        <dbReference type="ARBA" id="ARBA00022723"/>
    </source>
</evidence>
<dbReference type="GO" id="GO:0042719">
    <property type="term" value="C:mitochondrial intermembrane space chaperone complex"/>
    <property type="evidence" value="ECO:0007669"/>
    <property type="project" value="UniProtKB-ARBA"/>
</dbReference>
<keyword evidence="18" id="KW-0143">Chaperone</keyword>
<comment type="catalytic activity">
    <reaction evidence="20">
        <text>L-phenylalanine(in) = L-phenylalanine(out)</text>
        <dbReference type="Rhea" id="RHEA:27950"/>
        <dbReference type="ChEBI" id="CHEBI:58095"/>
    </reaction>
</comment>
<evidence type="ECO:0000256" key="25">
    <source>
        <dbReference type="SAM" id="MobiDB-lite"/>
    </source>
</evidence>
<evidence type="ECO:0000256" key="18">
    <source>
        <dbReference type="ARBA" id="ARBA00023186"/>
    </source>
</evidence>
<evidence type="ECO:0000259" key="27">
    <source>
        <dbReference type="Pfam" id="PF02953"/>
    </source>
</evidence>
<feature type="transmembrane region" description="Helical" evidence="26">
    <location>
        <begin position="164"/>
        <end position="190"/>
    </location>
</feature>
<comment type="function">
    <text evidence="19">Mitochondrial intermembrane chaperone that participates in the import and insertion of multi-pass transmembrane proteins into the mitochondrial inner membrane. May also be required for the transfer of beta-barrel precursors from the TOM complex to the sorting and assembly machinery (SAM complex) of the outer membrane. Acts as a chaperone-like protein that protects the hydrophobic precursors from aggregation and guide them through the mitochondrial intermembrane space.</text>
</comment>
<dbReference type="InterPro" id="IPR004217">
    <property type="entry name" value="Tim10-like"/>
</dbReference>
<feature type="compositionally biased region" description="Basic and acidic residues" evidence="25">
    <location>
        <begin position="430"/>
        <end position="443"/>
    </location>
</feature>
<keyword evidence="5" id="KW-0813">Transport</keyword>
<keyword evidence="15 26" id="KW-0472">Membrane</keyword>
<evidence type="ECO:0000256" key="23">
    <source>
        <dbReference type="ARBA" id="ARBA00036887"/>
    </source>
</evidence>
<dbReference type="CDD" id="cd06174">
    <property type="entry name" value="MFS"/>
    <property type="match status" value="1"/>
</dbReference>
<feature type="transmembrane region" description="Helical" evidence="26">
    <location>
        <begin position="269"/>
        <end position="287"/>
    </location>
</feature>
<comment type="similarity">
    <text evidence="3">Belongs to the SLC43A transporter (TC 2.A.1.44) family.</text>
</comment>
<evidence type="ECO:0000256" key="20">
    <source>
        <dbReference type="ARBA" id="ARBA00036466"/>
    </source>
</evidence>
<evidence type="ECO:0000256" key="4">
    <source>
        <dbReference type="ARBA" id="ARBA00006720"/>
    </source>
</evidence>
<keyword evidence="6" id="KW-1003">Cell membrane</keyword>
<evidence type="ECO:0000256" key="14">
    <source>
        <dbReference type="ARBA" id="ARBA00023128"/>
    </source>
</evidence>
<dbReference type="GO" id="GO:0015179">
    <property type="term" value="F:L-amino acid transmembrane transporter activity"/>
    <property type="evidence" value="ECO:0007669"/>
    <property type="project" value="TreeGrafter"/>
</dbReference>
<feature type="transmembrane region" description="Helical" evidence="26">
    <location>
        <begin position="329"/>
        <end position="350"/>
    </location>
</feature>
<reference evidence="28" key="1">
    <citation type="submission" date="2022-03" db="EMBL/GenBank/DDBJ databases">
        <authorList>
            <person name="Alioto T."/>
            <person name="Alioto T."/>
            <person name="Gomez Garrido J."/>
        </authorList>
    </citation>
    <scope>NUCLEOTIDE SEQUENCE</scope>
</reference>
<keyword evidence="8" id="KW-0479">Metal-binding</keyword>
<feature type="region of interest" description="Disordered" evidence="25">
    <location>
        <begin position="430"/>
        <end position="449"/>
    </location>
</feature>
<dbReference type="GO" id="GO:0005743">
    <property type="term" value="C:mitochondrial inner membrane"/>
    <property type="evidence" value="ECO:0007669"/>
    <property type="project" value="UniProtKB-SubCell"/>
</dbReference>
<evidence type="ECO:0000256" key="15">
    <source>
        <dbReference type="ARBA" id="ARBA00023136"/>
    </source>
</evidence>
<keyword evidence="11" id="KW-0653">Protein transport</keyword>
<evidence type="ECO:0000256" key="12">
    <source>
        <dbReference type="ARBA" id="ARBA00022989"/>
    </source>
</evidence>
<keyword evidence="7 26" id="KW-0812">Transmembrane</keyword>
<keyword evidence="12 26" id="KW-1133">Transmembrane helix</keyword>
<dbReference type="AlphaFoldDB" id="A0AAD1T9I0"/>
<feature type="transmembrane region" description="Helical" evidence="26">
    <location>
        <begin position="236"/>
        <end position="257"/>
    </location>
</feature>
<dbReference type="SUPFAM" id="SSF103473">
    <property type="entry name" value="MFS general substrate transporter"/>
    <property type="match status" value="1"/>
</dbReference>
<dbReference type="GO" id="GO:0015175">
    <property type="term" value="F:neutral L-amino acid transmembrane transporter activity"/>
    <property type="evidence" value="ECO:0007669"/>
    <property type="project" value="TreeGrafter"/>
</dbReference>
<evidence type="ECO:0000256" key="5">
    <source>
        <dbReference type="ARBA" id="ARBA00022448"/>
    </source>
</evidence>
<dbReference type="Pfam" id="PF02953">
    <property type="entry name" value="zf-Tim10_DDP"/>
    <property type="match status" value="1"/>
</dbReference>
<evidence type="ECO:0000256" key="17">
    <source>
        <dbReference type="ARBA" id="ARBA00023180"/>
    </source>
</evidence>
<dbReference type="InterPro" id="IPR035427">
    <property type="entry name" value="Tim10-like_dom_sf"/>
</dbReference>
<dbReference type="GO" id="GO:0046872">
    <property type="term" value="F:metal ion binding"/>
    <property type="evidence" value="ECO:0007669"/>
    <property type="project" value="UniProtKB-KW"/>
</dbReference>
<feature type="transmembrane region" description="Helical" evidence="26">
    <location>
        <begin position="356"/>
        <end position="376"/>
    </location>
</feature>
<name>A0AAD1T9I0_PELCU</name>
<comment type="subcellular location">
    <subcellularLocation>
        <location evidence="2">Cell membrane</location>
        <topology evidence="2">Multi-pass membrane protein</topology>
    </subcellularLocation>
    <subcellularLocation>
        <location evidence="1">Mitochondrion inner membrane</location>
        <topology evidence="1">Peripheral membrane protein</topology>
        <orientation evidence="1">Intermembrane side</orientation>
    </subcellularLocation>
</comment>
<feature type="domain" description="Tim10-like" evidence="27">
    <location>
        <begin position="44"/>
        <end position="107"/>
    </location>
</feature>
<comment type="subunit">
    <text evidence="24">Heterohexamer; composed of 3 copies of TIMM9 and 3 copies of TIMM10/TIM10A, named soluble 70 kDa complex. The complex forms a 6-bladed alpha-propeller structure and associates with the TIMM22 component of the TIM22 complex. Interacts with multi-pass transmembrane proteins in transit.</text>
</comment>
<evidence type="ECO:0000256" key="16">
    <source>
        <dbReference type="ARBA" id="ARBA00023157"/>
    </source>
</evidence>
<evidence type="ECO:0000256" key="26">
    <source>
        <dbReference type="SAM" id="Phobius"/>
    </source>
</evidence>
<gene>
    <name evidence="28" type="ORF">PECUL_23A031382</name>
</gene>
<keyword evidence="9" id="KW-0999">Mitochondrion inner membrane</keyword>
<evidence type="ECO:0000256" key="1">
    <source>
        <dbReference type="ARBA" id="ARBA00004137"/>
    </source>
</evidence>
<dbReference type="PANTHER" id="PTHR20766">
    <property type="entry name" value="LARGE NEUTRAL AMINO ACIDS TRANSPORTER SMALL SUBUNIT 4-LIKE ISOFORM X1"/>
    <property type="match status" value="1"/>
</dbReference>
<evidence type="ECO:0000256" key="22">
    <source>
        <dbReference type="ARBA" id="ARBA00036777"/>
    </source>
</evidence>
<evidence type="ECO:0000256" key="13">
    <source>
        <dbReference type="ARBA" id="ARBA00023010"/>
    </source>
</evidence>
<organism evidence="28 29">
    <name type="scientific">Pelobates cultripes</name>
    <name type="common">Western spadefoot toad</name>
    <dbReference type="NCBI Taxonomy" id="61616"/>
    <lineage>
        <taxon>Eukaryota</taxon>
        <taxon>Metazoa</taxon>
        <taxon>Chordata</taxon>
        <taxon>Craniata</taxon>
        <taxon>Vertebrata</taxon>
        <taxon>Euteleostomi</taxon>
        <taxon>Amphibia</taxon>
        <taxon>Batrachia</taxon>
        <taxon>Anura</taxon>
        <taxon>Pelobatoidea</taxon>
        <taxon>Pelobatidae</taxon>
        <taxon>Pelobates</taxon>
    </lineage>
</organism>
<dbReference type="Pfam" id="PF07690">
    <property type="entry name" value="MFS_1"/>
    <property type="match status" value="1"/>
</dbReference>
<comment type="catalytic activity">
    <reaction evidence="23">
        <text>L-leucine(in) = L-leucine(out)</text>
        <dbReference type="Rhea" id="RHEA:73011"/>
        <dbReference type="ChEBI" id="CHEBI:57427"/>
    </reaction>
</comment>
<evidence type="ECO:0000256" key="10">
    <source>
        <dbReference type="ARBA" id="ARBA00022833"/>
    </source>
</evidence>
<keyword evidence="17" id="KW-0325">Glycoprotein</keyword>
<comment type="catalytic activity">
    <reaction evidence="21">
        <text>L-methionine(in) = L-methionine(out)</text>
        <dbReference type="Rhea" id="RHEA:70939"/>
        <dbReference type="ChEBI" id="CHEBI:57844"/>
    </reaction>
</comment>
<feature type="transmembrane region" description="Helical" evidence="26">
    <location>
        <begin position="459"/>
        <end position="479"/>
    </location>
</feature>
<evidence type="ECO:0000256" key="2">
    <source>
        <dbReference type="ARBA" id="ARBA00004651"/>
    </source>
</evidence>
<dbReference type="Proteomes" id="UP001295444">
    <property type="component" value="Chromosome 11"/>
</dbReference>
<protein>
    <submittedName>
        <fullName evidence="28">Large neutral amino acids transporter small subunit 3</fullName>
    </submittedName>
</protein>
<dbReference type="EMBL" id="OW240922">
    <property type="protein sequence ID" value="CAH2321497.1"/>
    <property type="molecule type" value="Genomic_DNA"/>
</dbReference>
<dbReference type="PANTHER" id="PTHR20766:SF0">
    <property type="entry name" value="LARGE NEUTRAL AMINO ACIDS TRANSPORTER SMALL SUBUNIT 3"/>
    <property type="match status" value="1"/>
</dbReference>
<dbReference type="InterPro" id="IPR011701">
    <property type="entry name" value="MFS"/>
</dbReference>
<evidence type="ECO:0000256" key="21">
    <source>
        <dbReference type="ARBA" id="ARBA00036530"/>
    </source>
</evidence>
<feature type="transmembrane region" description="Helical" evidence="26">
    <location>
        <begin position="644"/>
        <end position="666"/>
    </location>
</feature>
<dbReference type="GO" id="GO:0005886">
    <property type="term" value="C:plasma membrane"/>
    <property type="evidence" value="ECO:0007669"/>
    <property type="project" value="UniProtKB-SubCell"/>
</dbReference>
<dbReference type="GO" id="GO:0045039">
    <property type="term" value="P:protein insertion into mitochondrial inner membrane"/>
    <property type="evidence" value="ECO:0007669"/>
    <property type="project" value="UniProtKB-ARBA"/>
</dbReference>
<evidence type="ECO:0000313" key="29">
    <source>
        <dbReference type="Proteomes" id="UP001295444"/>
    </source>
</evidence>
<keyword evidence="13" id="KW-0811">Translocation</keyword>
<comment type="catalytic activity">
    <reaction evidence="22">
        <text>L-isoleucine(in) = L-isoleucine(out)</text>
        <dbReference type="Rhea" id="RHEA:70943"/>
        <dbReference type="ChEBI" id="CHEBI:58045"/>
    </reaction>
</comment>
<feature type="transmembrane region" description="Helical" evidence="26">
    <location>
        <begin position="556"/>
        <end position="577"/>
    </location>
</feature>
<comment type="similarity">
    <text evidence="4">Belongs to the small Tim family.</text>
</comment>
<evidence type="ECO:0000256" key="6">
    <source>
        <dbReference type="ARBA" id="ARBA00022475"/>
    </source>
</evidence>
<evidence type="ECO:0000256" key="24">
    <source>
        <dbReference type="ARBA" id="ARBA00064761"/>
    </source>
</evidence>
<dbReference type="FunFam" id="1.10.287.810:FF:000002">
    <property type="entry name" value="Mitochondrial import inner membrane translocase subunit tim10"/>
    <property type="match status" value="1"/>
</dbReference>
<keyword evidence="10" id="KW-0862">Zinc</keyword>
<evidence type="ECO:0000256" key="9">
    <source>
        <dbReference type="ARBA" id="ARBA00022792"/>
    </source>
</evidence>
<feature type="transmembrane region" description="Helical" evidence="26">
    <location>
        <begin position="293"/>
        <end position="317"/>
    </location>
</feature>
<dbReference type="Gene3D" id="1.20.1250.20">
    <property type="entry name" value="MFS general substrate transporter like domains"/>
    <property type="match status" value="1"/>
</dbReference>
<proteinExistence type="inferred from homology"/>
<evidence type="ECO:0000256" key="7">
    <source>
        <dbReference type="ARBA" id="ARBA00022692"/>
    </source>
</evidence>
<evidence type="ECO:0000256" key="19">
    <source>
        <dbReference type="ARBA" id="ARBA00025311"/>
    </source>
</evidence>
<evidence type="ECO:0000256" key="11">
    <source>
        <dbReference type="ARBA" id="ARBA00022927"/>
    </source>
</evidence>
<dbReference type="Gene3D" id="1.10.287.810">
    <property type="entry name" value="Mitochondrial import inner membrane translocase subunit tim13 like domains"/>
    <property type="match status" value="1"/>
</dbReference>
<keyword evidence="14" id="KW-0496">Mitochondrion</keyword>
<feature type="transmembrane region" description="Helical" evidence="26">
    <location>
        <begin position="510"/>
        <end position="535"/>
    </location>
</feature>
<evidence type="ECO:0000256" key="3">
    <source>
        <dbReference type="ARBA" id="ARBA00006595"/>
    </source>
</evidence>
<keyword evidence="29" id="KW-1185">Reference proteome</keyword>
<keyword evidence="16" id="KW-1015">Disulfide bond</keyword>